<name>A0ABV8FHG0_9ACTN</name>
<dbReference type="RefSeq" id="WP_378530211.1">
    <property type="nucleotide sequence ID" value="NZ_JBHSBH010000004.1"/>
</dbReference>
<accession>A0ABV8FHG0</accession>
<dbReference type="InterPro" id="IPR050309">
    <property type="entry name" value="Type-B_Carboxylest/Lipase"/>
</dbReference>
<dbReference type="InterPro" id="IPR002018">
    <property type="entry name" value="CarbesteraseB"/>
</dbReference>
<dbReference type="Gene3D" id="3.40.50.1820">
    <property type="entry name" value="alpha/beta hydrolase"/>
    <property type="match status" value="1"/>
</dbReference>
<gene>
    <name evidence="2" type="ORF">ACFOVU_04975</name>
</gene>
<evidence type="ECO:0000259" key="1">
    <source>
        <dbReference type="Pfam" id="PF00135"/>
    </source>
</evidence>
<evidence type="ECO:0000313" key="3">
    <source>
        <dbReference type="Proteomes" id="UP001595847"/>
    </source>
</evidence>
<dbReference type="InterPro" id="IPR029058">
    <property type="entry name" value="AB_hydrolase_fold"/>
</dbReference>
<dbReference type="EMBL" id="JBHSBH010000004">
    <property type="protein sequence ID" value="MFC3995252.1"/>
    <property type="molecule type" value="Genomic_DNA"/>
</dbReference>
<feature type="domain" description="Carboxylesterase type B" evidence="1">
    <location>
        <begin position="3"/>
        <end position="321"/>
    </location>
</feature>
<comment type="caution">
    <text evidence="2">The sequence shown here is derived from an EMBL/GenBank/DDBJ whole genome shotgun (WGS) entry which is preliminary data.</text>
</comment>
<evidence type="ECO:0000313" key="2">
    <source>
        <dbReference type="EMBL" id="MFC3995252.1"/>
    </source>
</evidence>
<proteinExistence type="predicted"/>
<keyword evidence="3" id="KW-1185">Reference proteome</keyword>
<organism evidence="2 3">
    <name type="scientific">Nocardiopsis sediminis</name>
    <dbReference type="NCBI Taxonomy" id="1778267"/>
    <lineage>
        <taxon>Bacteria</taxon>
        <taxon>Bacillati</taxon>
        <taxon>Actinomycetota</taxon>
        <taxon>Actinomycetes</taxon>
        <taxon>Streptosporangiales</taxon>
        <taxon>Nocardiopsidaceae</taxon>
        <taxon>Nocardiopsis</taxon>
    </lineage>
</organism>
<sequence>MGTVVHTCGGAVEGFDDDGTVAFLGIPYAAPPVGELRMRPPRPPRQWSGVHPADTFGPTAVQTAQHPPYDTLFPSPDVPGDACLNLNVWTPAADDGARPVMVWIHGGAWNEGSSAVPQYRGQPFARDGIVFVSVNYRLGAEGLLYTGDDDANCALLDMVLALNWVQNNIEAFGGDPERVTVAGQASGAMSVATLMAMPRAKGLFARAIMQSGSAEFTMTTRQARRITRLFADDLGIPATREAFVTVAPQRLADAHDRLAAEVASSIDVARWGGVLASRMMFQPVTGTPTLPDPPADVIARGDAAHIGLLIGTTTDEQRAFLVPDGGIDRVTWPVLIGAAAEYGLGPLGIRYYVGTEHDRAPGDVFAAISTDWFFRVPSVRVADAQAKAGGGPGVYMYEFAWRPPTFDGRLGACHALDLGFTFDGLGAPGVAELAGDRPPQSLADLMHRDWVSFVRDGRPADDAWPRYDAVDRPVRVFDAEPGVAYDPYADRVRHWHHR</sequence>
<dbReference type="SUPFAM" id="SSF53474">
    <property type="entry name" value="alpha/beta-Hydrolases"/>
    <property type="match status" value="1"/>
</dbReference>
<feature type="domain" description="Carboxylesterase type B" evidence="1">
    <location>
        <begin position="359"/>
        <end position="485"/>
    </location>
</feature>
<dbReference type="Pfam" id="PF00135">
    <property type="entry name" value="COesterase"/>
    <property type="match status" value="2"/>
</dbReference>
<dbReference type="Proteomes" id="UP001595847">
    <property type="component" value="Unassembled WGS sequence"/>
</dbReference>
<reference evidence="3" key="1">
    <citation type="journal article" date="2019" name="Int. J. Syst. Evol. Microbiol.">
        <title>The Global Catalogue of Microorganisms (GCM) 10K type strain sequencing project: providing services to taxonomists for standard genome sequencing and annotation.</title>
        <authorList>
            <consortium name="The Broad Institute Genomics Platform"/>
            <consortium name="The Broad Institute Genome Sequencing Center for Infectious Disease"/>
            <person name="Wu L."/>
            <person name="Ma J."/>
        </authorList>
    </citation>
    <scope>NUCLEOTIDE SEQUENCE [LARGE SCALE GENOMIC DNA]</scope>
    <source>
        <strain evidence="3">TBRC 1826</strain>
    </source>
</reference>
<protein>
    <submittedName>
        <fullName evidence="2">Carboxylesterase/lipase family protein</fullName>
    </submittedName>
</protein>
<dbReference type="PANTHER" id="PTHR11559">
    <property type="entry name" value="CARBOXYLESTERASE"/>
    <property type="match status" value="1"/>
</dbReference>